<reference evidence="1 2" key="1">
    <citation type="submission" date="2021-06" db="EMBL/GenBank/DDBJ databases">
        <authorList>
            <person name="Kallberg Y."/>
            <person name="Tangrot J."/>
            <person name="Rosling A."/>
        </authorList>
    </citation>
    <scope>NUCLEOTIDE SEQUENCE [LARGE SCALE GENOMIC DNA]</scope>
    <source>
        <strain evidence="1 2">120-4 pot B 10/14</strain>
    </source>
</reference>
<organism evidence="1 2">
    <name type="scientific">Gigaspora margarita</name>
    <dbReference type="NCBI Taxonomy" id="4874"/>
    <lineage>
        <taxon>Eukaryota</taxon>
        <taxon>Fungi</taxon>
        <taxon>Fungi incertae sedis</taxon>
        <taxon>Mucoromycota</taxon>
        <taxon>Glomeromycotina</taxon>
        <taxon>Glomeromycetes</taxon>
        <taxon>Diversisporales</taxon>
        <taxon>Gigasporaceae</taxon>
        <taxon>Gigaspora</taxon>
    </lineage>
</organism>
<evidence type="ECO:0000313" key="2">
    <source>
        <dbReference type="Proteomes" id="UP000789901"/>
    </source>
</evidence>
<dbReference type="EMBL" id="CAJVQB010000516">
    <property type="protein sequence ID" value="CAG8493365.1"/>
    <property type="molecule type" value="Genomic_DNA"/>
</dbReference>
<comment type="caution">
    <text evidence="1">The sequence shown here is derived from an EMBL/GenBank/DDBJ whole genome shotgun (WGS) entry which is preliminary data.</text>
</comment>
<accession>A0ABM8W0H1</accession>
<gene>
    <name evidence="1" type="ORF">GMARGA_LOCUS1832</name>
</gene>
<proteinExistence type="predicted"/>
<sequence>MSEFSKDTPECYIQFANQCIDVNSFNRPSASCIYDEFPRWYHRLNNASKMNRTLVDIVYRLKI</sequence>
<name>A0ABM8W0H1_GIGMA</name>
<protein>
    <submittedName>
        <fullName evidence="1">24499_t:CDS:1</fullName>
    </submittedName>
</protein>
<evidence type="ECO:0000313" key="1">
    <source>
        <dbReference type="EMBL" id="CAG8493365.1"/>
    </source>
</evidence>
<dbReference type="Proteomes" id="UP000789901">
    <property type="component" value="Unassembled WGS sequence"/>
</dbReference>
<keyword evidence="2" id="KW-1185">Reference proteome</keyword>